<organism evidence="6 7">
    <name type="scientific">Caenimonas terrae</name>
    <dbReference type="NCBI Taxonomy" id="696074"/>
    <lineage>
        <taxon>Bacteria</taxon>
        <taxon>Pseudomonadati</taxon>
        <taxon>Pseudomonadota</taxon>
        <taxon>Betaproteobacteria</taxon>
        <taxon>Burkholderiales</taxon>
        <taxon>Comamonadaceae</taxon>
        <taxon>Caenimonas</taxon>
    </lineage>
</organism>
<evidence type="ECO:0000313" key="7">
    <source>
        <dbReference type="Proteomes" id="UP001596037"/>
    </source>
</evidence>
<keyword evidence="4" id="KW-0732">Signal</keyword>
<dbReference type="Gene3D" id="2.40.50.90">
    <property type="match status" value="1"/>
</dbReference>
<dbReference type="Pfam" id="PF00565">
    <property type="entry name" value="SNase"/>
    <property type="match status" value="1"/>
</dbReference>
<dbReference type="PANTHER" id="PTHR12302">
    <property type="entry name" value="EBNA2 BINDING PROTEIN P100"/>
    <property type="match status" value="1"/>
</dbReference>
<evidence type="ECO:0000256" key="4">
    <source>
        <dbReference type="SAM" id="SignalP"/>
    </source>
</evidence>
<comment type="caution">
    <text evidence="6">The sequence shown here is derived from an EMBL/GenBank/DDBJ whole genome shotgun (WGS) entry which is preliminary data.</text>
</comment>
<sequence length="164" mass="17872">MRILLRAMSLMLLLALSTAAPAGARALSGIVNHVTDGDTLWVRPLHGAPVQVRIRGLDAPEICQAFGPQARDALAGRVLHRAVRVSIRARDVYHRSVGSVSLDGQDVGAWLVAGGYAWSARYRGRSGPYALEEEQARRARRGLWADAAIEPRSFRRRHGSCRAG</sequence>
<accession>A0ABW0NBQ2</accession>
<name>A0ABW0NBQ2_9BURK</name>
<keyword evidence="3" id="KW-0378">Hydrolase</keyword>
<dbReference type="RefSeq" id="WP_376848369.1">
    <property type="nucleotide sequence ID" value="NZ_JBHSMF010000002.1"/>
</dbReference>
<reference evidence="7" key="1">
    <citation type="journal article" date="2019" name="Int. J. Syst. Evol. Microbiol.">
        <title>The Global Catalogue of Microorganisms (GCM) 10K type strain sequencing project: providing services to taxonomists for standard genome sequencing and annotation.</title>
        <authorList>
            <consortium name="The Broad Institute Genomics Platform"/>
            <consortium name="The Broad Institute Genome Sequencing Center for Infectious Disease"/>
            <person name="Wu L."/>
            <person name="Ma J."/>
        </authorList>
    </citation>
    <scope>NUCLEOTIDE SEQUENCE [LARGE SCALE GENOMIC DNA]</scope>
    <source>
        <strain evidence="7">CCUG 57401</strain>
    </source>
</reference>
<evidence type="ECO:0000313" key="6">
    <source>
        <dbReference type="EMBL" id="MFC5496344.1"/>
    </source>
</evidence>
<evidence type="ECO:0000256" key="1">
    <source>
        <dbReference type="ARBA" id="ARBA00022722"/>
    </source>
</evidence>
<evidence type="ECO:0000259" key="5">
    <source>
        <dbReference type="PROSITE" id="PS50830"/>
    </source>
</evidence>
<dbReference type="PROSITE" id="PS01123">
    <property type="entry name" value="TNASE_1"/>
    <property type="match status" value="1"/>
</dbReference>
<dbReference type="EMBL" id="JBHSMF010000002">
    <property type="protein sequence ID" value="MFC5496344.1"/>
    <property type="molecule type" value="Genomic_DNA"/>
</dbReference>
<keyword evidence="2" id="KW-0255">Endonuclease</keyword>
<feature type="signal peptide" evidence="4">
    <location>
        <begin position="1"/>
        <end position="22"/>
    </location>
</feature>
<dbReference type="InterPro" id="IPR035437">
    <property type="entry name" value="SNase_OB-fold_sf"/>
</dbReference>
<dbReference type="Proteomes" id="UP001596037">
    <property type="component" value="Unassembled WGS sequence"/>
</dbReference>
<feature type="domain" description="TNase-like" evidence="5">
    <location>
        <begin position="25"/>
        <end position="146"/>
    </location>
</feature>
<dbReference type="SUPFAM" id="SSF50199">
    <property type="entry name" value="Staphylococcal nuclease"/>
    <property type="match status" value="1"/>
</dbReference>
<dbReference type="InterPro" id="IPR002071">
    <property type="entry name" value="Thermonucl_AS"/>
</dbReference>
<keyword evidence="7" id="KW-1185">Reference proteome</keyword>
<proteinExistence type="predicted"/>
<dbReference type="PANTHER" id="PTHR12302:SF3">
    <property type="entry name" value="SERINE_THREONINE-PROTEIN KINASE 31"/>
    <property type="match status" value="1"/>
</dbReference>
<dbReference type="InterPro" id="IPR016071">
    <property type="entry name" value="Staphylococal_nuclease_OB-fold"/>
</dbReference>
<keyword evidence="1" id="KW-0540">Nuclease</keyword>
<protein>
    <submittedName>
        <fullName evidence="6">Thermonuclease family protein</fullName>
    </submittedName>
</protein>
<gene>
    <name evidence="6" type="ORF">ACFPOE_02265</name>
</gene>
<evidence type="ECO:0000256" key="3">
    <source>
        <dbReference type="ARBA" id="ARBA00022801"/>
    </source>
</evidence>
<feature type="chain" id="PRO_5046792499" evidence="4">
    <location>
        <begin position="23"/>
        <end position="164"/>
    </location>
</feature>
<evidence type="ECO:0000256" key="2">
    <source>
        <dbReference type="ARBA" id="ARBA00022759"/>
    </source>
</evidence>
<dbReference type="PROSITE" id="PS50830">
    <property type="entry name" value="TNASE_3"/>
    <property type="match status" value="1"/>
</dbReference>
<dbReference type="SMART" id="SM00318">
    <property type="entry name" value="SNc"/>
    <property type="match status" value="1"/>
</dbReference>